<gene>
    <name evidence="1" type="ORF">Q766_19865</name>
</gene>
<name>A0A0A2MFK4_9FLAO</name>
<evidence type="ECO:0000313" key="2">
    <source>
        <dbReference type="Proteomes" id="UP000030111"/>
    </source>
</evidence>
<dbReference type="Proteomes" id="UP000030111">
    <property type="component" value="Unassembled WGS sequence"/>
</dbReference>
<dbReference type="EMBL" id="JRLY01000027">
    <property type="protein sequence ID" value="KGO91064.1"/>
    <property type="molecule type" value="Genomic_DNA"/>
</dbReference>
<dbReference type="eggNOG" id="ENOG5030Q4B">
    <property type="taxonomic scope" value="Bacteria"/>
</dbReference>
<dbReference type="AlphaFoldDB" id="A0A0A2MFK4"/>
<proteinExistence type="predicted"/>
<evidence type="ECO:0000313" key="1">
    <source>
        <dbReference type="EMBL" id="KGO91064.1"/>
    </source>
</evidence>
<accession>A0A0A2MFK4</accession>
<comment type="caution">
    <text evidence="1">The sequence shown here is derived from an EMBL/GenBank/DDBJ whole genome shotgun (WGS) entry which is preliminary data.</text>
</comment>
<dbReference type="InterPro" id="IPR038468">
    <property type="entry name" value="MmpS_C"/>
</dbReference>
<organism evidence="1 2">
    <name type="scientific">Flavobacterium subsaxonicum WB 4.1-42 = DSM 21790</name>
    <dbReference type="NCBI Taxonomy" id="1121898"/>
    <lineage>
        <taxon>Bacteria</taxon>
        <taxon>Pseudomonadati</taxon>
        <taxon>Bacteroidota</taxon>
        <taxon>Flavobacteriia</taxon>
        <taxon>Flavobacteriales</taxon>
        <taxon>Flavobacteriaceae</taxon>
        <taxon>Flavobacterium</taxon>
    </lineage>
</organism>
<keyword evidence="2" id="KW-1185">Reference proteome</keyword>
<dbReference type="Gene3D" id="2.60.40.2880">
    <property type="entry name" value="MmpS1-5, C-terminal soluble domain"/>
    <property type="match status" value="1"/>
</dbReference>
<reference evidence="1 2" key="1">
    <citation type="submission" date="2013-09" db="EMBL/GenBank/DDBJ databases">
        <authorList>
            <person name="Zeng Z."/>
            <person name="Chen C."/>
        </authorList>
    </citation>
    <scope>NUCLEOTIDE SEQUENCE [LARGE SCALE GENOMIC DNA]</scope>
    <source>
        <strain evidence="1 2">WB 4.1-42</strain>
    </source>
</reference>
<sequence>MFVAVMVLTSCSSDDDNGSVSGSRDITYEITGNYSGDLDVTYITASGGATSAEVTSLPWELSFTAEEGSSGASFNAGGFEGQPGETISLKIYQGDDLKNTVNATADSDGIIVAVSGTVIIQ</sequence>
<protein>
    <submittedName>
        <fullName evidence="1">Uncharacterized protein</fullName>
    </submittedName>
</protein>